<dbReference type="Proteomes" id="UP001151760">
    <property type="component" value="Unassembled WGS sequence"/>
</dbReference>
<reference evidence="2" key="2">
    <citation type="submission" date="2022-01" db="EMBL/GenBank/DDBJ databases">
        <authorList>
            <person name="Yamashiro T."/>
            <person name="Shiraishi A."/>
            <person name="Satake H."/>
            <person name="Nakayama K."/>
        </authorList>
    </citation>
    <scope>NUCLEOTIDE SEQUENCE</scope>
</reference>
<proteinExistence type="predicted"/>
<comment type="caution">
    <text evidence="2">The sequence shown here is derived from an EMBL/GenBank/DDBJ whole genome shotgun (WGS) entry which is preliminary data.</text>
</comment>
<organism evidence="2 3">
    <name type="scientific">Tanacetum coccineum</name>
    <dbReference type="NCBI Taxonomy" id="301880"/>
    <lineage>
        <taxon>Eukaryota</taxon>
        <taxon>Viridiplantae</taxon>
        <taxon>Streptophyta</taxon>
        <taxon>Embryophyta</taxon>
        <taxon>Tracheophyta</taxon>
        <taxon>Spermatophyta</taxon>
        <taxon>Magnoliopsida</taxon>
        <taxon>eudicotyledons</taxon>
        <taxon>Gunneridae</taxon>
        <taxon>Pentapetalae</taxon>
        <taxon>asterids</taxon>
        <taxon>campanulids</taxon>
        <taxon>Asterales</taxon>
        <taxon>Asteraceae</taxon>
        <taxon>Asteroideae</taxon>
        <taxon>Anthemideae</taxon>
        <taxon>Anthemidinae</taxon>
        <taxon>Tanacetum</taxon>
    </lineage>
</organism>
<accession>A0ABQ5CWG3</accession>
<reference evidence="2" key="1">
    <citation type="journal article" date="2022" name="Int. J. Mol. Sci.">
        <title>Draft Genome of Tanacetum Coccineum: Genomic Comparison of Closely Related Tanacetum-Family Plants.</title>
        <authorList>
            <person name="Yamashiro T."/>
            <person name="Shiraishi A."/>
            <person name="Nakayama K."/>
            <person name="Satake H."/>
        </authorList>
    </citation>
    <scope>NUCLEOTIDE SEQUENCE</scope>
</reference>
<feature type="transmembrane region" description="Helical" evidence="1">
    <location>
        <begin position="99"/>
        <end position="117"/>
    </location>
</feature>
<evidence type="ECO:0000313" key="3">
    <source>
        <dbReference type="Proteomes" id="UP001151760"/>
    </source>
</evidence>
<feature type="transmembrane region" description="Helical" evidence="1">
    <location>
        <begin position="57"/>
        <end position="79"/>
    </location>
</feature>
<gene>
    <name evidence="2" type="ORF">Tco_0910923</name>
</gene>
<keyword evidence="1" id="KW-0472">Membrane</keyword>
<sequence>MGMCFSGQCPIVSQAGVCSKAVCFESTSSAFSSDVFTLIVASLNSNRLRSSKFLQHFLVPRIILVLQEPLHSVLGWAYAFHQDKASSVRFPVFATRVPVGPVFLLGLLVPAIVTAYASRVAVTLSATSFLMAACASDVDILLGGILST</sequence>
<name>A0ABQ5CWG3_9ASTR</name>
<dbReference type="EMBL" id="BQNB010014643">
    <property type="protein sequence ID" value="GJT30648.1"/>
    <property type="molecule type" value="Genomic_DNA"/>
</dbReference>
<evidence type="ECO:0000313" key="2">
    <source>
        <dbReference type="EMBL" id="GJT30648.1"/>
    </source>
</evidence>
<protein>
    <submittedName>
        <fullName evidence="2">Uncharacterized protein</fullName>
    </submittedName>
</protein>
<evidence type="ECO:0000256" key="1">
    <source>
        <dbReference type="SAM" id="Phobius"/>
    </source>
</evidence>
<keyword evidence="1" id="KW-0812">Transmembrane</keyword>
<keyword evidence="1" id="KW-1133">Transmembrane helix</keyword>
<keyword evidence="3" id="KW-1185">Reference proteome</keyword>